<dbReference type="FunFam" id="1.10.8.10:FF:000050">
    <property type="entry name" value="Related to AMFR protein"/>
    <property type="match status" value="1"/>
</dbReference>
<dbReference type="GeneID" id="54359645"/>
<feature type="compositionally biased region" description="Basic and acidic residues" evidence="10">
    <location>
        <begin position="159"/>
        <end position="171"/>
    </location>
</feature>
<keyword evidence="13" id="KW-1185">Reference proteome</keyword>
<feature type="transmembrane region" description="Helical" evidence="11">
    <location>
        <begin position="12"/>
        <end position="29"/>
    </location>
</feature>
<comment type="similarity">
    <text evidence="8">Belongs to the CUE1 family.</text>
</comment>
<dbReference type="CDD" id="cd14424">
    <property type="entry name" value="CUE_Cue1p_like"/>
    <property type="match status" value="1"/>
</dbReference>
<evidence type="ECO:0000256" key="4">
    <source>
        <dbReference type="ARBA" id="ARBA00022824"/>
    </source>
</evidence>
<evidence type="ECO:0000256" key="10">
    <source>
        <dbReference type="SAM" id="MobiDB-lite"/>
    </source>
</evidence>
<dbReference type="Proteomes" id="UP000504637">
    <property type="component" value="Unplaced"/>
</dbReference>
<evidence type="ECO:0000259" key="12">
    <source>
        <dbReference type="PROSITE" id="PS51140"/>
    </source>
</evidence>
<dbReference type="SUPFAM" id="SSF46934">
    <property type="entry name" value="UBA-like"/>
    <property type="match status" value="1"/>
</dbReference>
<evidence type="ECO:0000256" key="11">
    <source>
        <dbReference type="SAM" id="Phobius"/>
    </source>
</evidence>
<reference evidence="14" key="3">
    <citation type="submission" date="2025-08" db="UniProtKB">
        <authorList>
            <consortium name="RefSeq"/>
        </authorList>
    </citation>
    <scope>IDENTIFICATION</scope>
    <source>
        <strain evidence="14">CBS 342.82</strain>
    </source>
</reference>
<evidence type="ECO:0000256" key="5">
    <source>
        <dbReference type="ARBA" id="ARBA00022989"/>
    </source>
</evidence>
<organism evidence="14">
    <name type="scientific">Dissoconium aciculare CBS 342.82</name>
    <dbReference type="NCBI Taxonomy" id="1314786"/>
    <lineage>
        <taxon>Eukaryota</taxon>
        <taxon>Fungi</taxon>
        <taxon>Dikarya</taxon>
        <taxon>Ascomycota</taxon>
        <taxon>Pezizomycotina</taxon>
        <taxon>Dothideomycetes</taxon>
        <taxon>Dothideomycetidae</taxon>
        <taxon>Mycosphaerellales</taxon>
        <taxon>Dissoconiaceae</taxon>
        <taxon>Dissoconium</taxon>
    </lineage>
</organism>
<evidence type="ECO:0000256" key="6">
    <source>
        <dbReference type="ARBA" id="ARBA00023136"/>
    </source>
</evidence>
<sequence>MVQDNQTSINIPQLIAVAFVGFLAIRWFMSKPVGGSNARASSTSSRSSTGSSSRRSNIDINKIEQVSAVFPQLDRRTIAWDLHHNGGNVQGTMERILSGRGLDTPPPTFQPNLPAPVEASGSTAIAAVQAHTAAKLSLASSSGTDLITRYNLQSRVNGKGKEPVLSEEAQKKQSGWSADKNARAEALKRRREEMVLAARRKMEEKDAATAA</sequence>
<keyword evidence="6 11" id="KW-0472">Membrane</keyword>
<dbReference type="GO" id="GO:0005789">
    <property type="term" value="C:endoplasmic reticulum membrane"/>
    <property type="evidence" value="ECO:0007669"/>
    <property type="project" value="UniProtKB-SubCell"/>
</dbReference>
<dbReference type="GO" id="GO:0043130">
    <property type="term" value="F:ubiquitin binding"/>
    <property type="evidence" value="ECO:0007669"/>
    <property type="project" value="InterPro"/>
</dbReference>
<reference evidence="14" key="2">
    <citation type="submission" date="2020-04" db="EMBL/GenBank/DDBJ databases">
        <authorList>
            <consortium name="NCBI Genome Project"/>
        </authorList>
    </citation>
    <scope>NUCLEOTIDE SEQUENCE</scope>
    <source>
        <strain evidence="14">CBS 342.82</strain>
    </source>
</reference>
<keyword evidence="2 11" id="KW-0812">Transmembrane</keyword>
<dbReference type="SMART" id="SM00546">
    <property type="entry name" value="CUE"/>
    <property type="match status" value="1"/>
</dbReference>
<evidence type="ECO:0000256" key="9">
    <source>
        <dbReference type="ARBA" id="ARBA00072899"/>
    </source>
</evidence>
<keyword evidence="4" id="KW-0256">Endoplasmic reticulum</keyword>
<comment type="subcellular location">
    <subcellularLocation>
        <location evidence="7">Endomembrane system</location>
        <topology evidence="7">Single-pass membrane protein</topology>
    </subcellularLocation>
    <subcellularLocation>
        <location evidence="1">Endoplasmic reticulum membrane</location>
    </subcellularLocation>
</comment>
<accession>A0A6J3LUZ7</accession>
<dbReference type="Pfam" id="PF02845">
    <property type="entry name" value="CUE"/>
    <property type="match status" value="1"/>
</dbReference>
<dbReference type="OrthoDB" id="3824970at2759"/>
<evidence type="ECO:0000256" key="7">
    <source>
        <dbReference type="ARBA" id="ARBA00037847"/>
    </source>
</evidence>
<keyword evidence="5 11" id="KW-1133">Transmembrane helix</keyword>
<evidence type="ECO:0000256" key="1">
    <source>
        <dbReference type="ARBA" id="ARBA00004586"/>
    </source>
</evidence>
<evidence type="ECO:0000256" key="8">
    <source>
        <dbReference type="ARBA" id="ARBA00061383"/>
    </source>
</evidence>
<dbReference type="AlphaFoldDB" id="A0A6J3LUZ7"/>
<feature type="region of interest" description="Disordered" evidence="10">
    <location>
        <begin position="158"/>
        <end position="185"/>
    </location>
</feature>
<dbReference type="InterPro" id="IPR003892">
    <property type="entry name" value="CUE"/>
</dbReference>
<evidence type="ECO:0000313" key="13">
    <source>
        <dbReference type="Proteomes" id="UP000504637"/>
    </source>
</evidence>
<proteinExistence type="inferred from homology"/>
<reference evidence="14" key="1">
    <citation type="submission" date="2020-01" db="EMBL/GenBank/DDBJ databases">
        <authorList>
            <consortium name="DOE Joint Genome Institute"/>
            <person name="Haridas S."/>
            <person name="Albert R."/>
            <person name="Binder M."/>
            <person name="Bloem J."/>
            <person name="Labutti K."/>
            <person name="Salamov A."/>
            <person name="Andreopoulos B."/>
            <person name="Baker S.E."/>
            <person name="Barry K."/>
            <person name="Bills G."/>
            <person name="Bluhm B.H."/>
            <person name="Cannon C."/>
            <person name="Castanera R."/>
            <person name="Culley D.E."/>
            <person name="Daum C."/>
            <person name="Ezra D."/>
            <person name="Gonzalez J.B."/>
            <person name="Henrissat B."/>
            <person name="Kuo A."/>
            <person name="Liang C."/>
            <person name="Lipzen A."/>
            <person name="Lutzoni F."/>
            <person name="Magnuson J."/>
            <person name="Mondo S."/>
            <person name="Nolan M."/>
            <person name="Ohm R."/>
            <person name="Pangilinan J."/>
            <person name="Park H.-J."/>
            <person name="Ramirez L."/>
            <person name="Alfaro M."/>
            <person name="Sun H."/>
            <person name="Tritt A."/>
            <person name="Yoshinaga Y."/>
            <person name="Zwiers L.-H."/>
            <person name="Turgeon B.G."/>
            <person name="Goodwin S.B."/>
            <person name="Spatafora J.W."/>
            <person name="Crous P.W."/>
            <person name="Grigoriev I.V."/>
        </authorList>
    </citation>
    <scope>NUCLEOTIDE SEQUENCE</scope>
    <source>
        <strain evidence="14">CBS 342.82</strain>
    </source>
</reference>
<gene>
    <name evidence="14" type="ORF">K489DRAFT_325713</name>
</gene>
<feature type="domain" description="CUE" evidence="12">
    <location>
        <begin position="58"/>
        <end position="101"/>
    </location>
</feature>
<evidence type="ECO:0000256" key="2">
    <source>
        <dbReference type="ARBA" id="ARBA00022692"/>
    </source>
</evidence>
<dbReference type="Gene3D" id="1.10.8.10">
    <property type="entry name" value="DNA helicase RuvA subunit, C-terminal domain"/>
    <property type="match status" value="1"/>
</dbReference>
<protein>
    <recommendedName>
        <fullName evidence="9">Coupling of ubiquitin conjugation to ER degradation protein 1</fullName>
    </recommendedName>
</protein>
<dbReference type="RefSeq" id="XP_033456529.1">
    <property type="nucleotide sequence ID" value="XM_033601845.1"/>
</dbReference>
<name>A0A6J3LUZ7_9PEZI</name>
<dbReference type="PROSITE" id="PS51140">
    <property type="entry name" value="CUE"/>
    <property type="match status" value="1"/>
</dbReference>
<dbReference type="InterPro" id="IPR009060">
    <property type="entry name" value="UBA-like_sf"/>
</dbReference>
<evidence type="ECO:0000313" key="14">
    <source>
        <dbReference type="RefSeq" id="XP_033456529.1"/>
    </source>
</evidence>
<evidence type="ECO:0000256" key="3">
    <source>
        <dbReference type="ARBA" id="ARBA00022786"/>
    </source>
</evidence>
<feature type="region of interest" description="Disordered" evidence="10">
    <location>
        <begin position="34"/>
        <end position="57"/>
    </location>
</feature>
<feature type="compositionally biased region" description="Low complexity" evidence="10">
    <location>
        <begin position="35"/>
        <end position="55"/>
    </location>
</feature>
<keyword evidence="3" id="KW-0833">Ubl conjugation pathway</keyword>